<feature type="region of interest" description="Disordered" evidence="2">
    <location>
        <begin position="166"/>
        <end position="249"/>
    </location>
</feature>
<keyword evidence="4" id="KW-1185">Reference proteome</keyword>
<proteinExistence type="predicted"/>
<evidence type="ECO:0000256" key="1">
    <source>
        <dbReference type="SAM" id="Coils"/>
    </source>
</evidence>
<sequence>NKEKRDKLLDKSLGRLKAKTCEMKKLKFEQKDAEEKTGLHLAMIEQNQDDILALQEDQNKLTARLNSLVPGDIDAEGASSDSIDAELRALAELTNNMSESFTSFKGNFQAQLDDMRDQYDEKVGLLGEIAEDNAQGVEENAEGVEELRKEVKALQEQLAVATPAAALATTPAPESTPPASAPAPKITDTPVVEKPDPPELTTPPPSTAHGDGLLTWTLKKITGTARKETSVKGGKPTTPLAEVDTNRQD</sequence>
<keyword evidence="1" id="KW-0175">Coiled coil</keyword>
<name>A0A9W6ZQK8_9STRA</name>
<gene>
    <name evidence="3" type="ORF">TrRE_jg308</name>
</gene>
<feature type="coiled-coil region" evidence="1">
    <location>
        <begin position="16"/>
        <end position="64"/>
    </location>
</feature>
<dbReference type="Proteomes" id="UP001165082">
    <property type="component" value="Unassembled WGS sequence"/>
</dbReference>
<feature type="non-terminal residue" evidence="3">
    <location>
        <position position="1"/>
    </location>
</feature>
<evidence type="ECO:0000256" key="2">
    <source>
        <dbReference type="SAM" id="MobiDB-lite"/>
    </source>
</evidence>
<comment type="caution">
    <text evidence="3">The sequence shown here is derived from an EMBL/GenBank/DDBJ whole genome shotgun (WGS) entry which is preliminary data.</text>
</comment>
<reference evidence="3" key="1">
    <citation type="submission" date="2022-07" db="EMBL/GenBank/DDBJ databases">
        <title>Genome analysis of Parmales, a sister group of diatoms, reveals the evolutionary specialization of diatoms from phago-mixotrophs to photoautotrophs.</title>
        <authorList>
            <person name="Ban H."/>
            <person name="Sato S."/>
            <person name="Yoshikawa S."/>
            <person name="Kazumasa Y."/>
            <person name="Nakamura Y."/>
            <person name="Ichinomiya M."/>
            <person name="Saitoh K."/>
            <person name="Sato N."/>
            <person name="Blanc-Mathieu R."/>
            <person name="Endo H."/>
            <person name="Kuwata A."/>
            <person name="Ogata H."/>
        </authorList>
    </citation>
    <scope>NUCLEOTIDE SEQUENCE</scope>
</reference>
<evidence type="ECO:0000313" key="3">
    <source>
        <dbReference type="EMBL" id="GMH55343.1"/>
    </source>
</evidence>
<dbReference type="EMBL" id="BRXZ01004796">
    <property type="protein sequence ID" value="GMH55343.1"/>
    <property type="molecule type" value="Genomic_DNA"/>
</dbReference>
<dbReference type="AlphaFoldDB" id="A0A9W6ZQK8"/>
<protein>
    <submittedName>
        <fullName evidence="3">Uncharacterized protein</fullName>
    </submittedName>
</protein>
<organism evidence="3 4">
    <name type="scientific">Triparma retinervis</name>
    <dbReference type="NCBI Taxonomy" id="2557542"/>
    <lineage>
        <taxon>Eukaryota</taxon>
        <taxon>Sar</taxon>
        <taxon>Stramenopiles</taxon>
        <taxon>Ochrophyta</taxon>
        <taxon>Bolidophyceae</taxon>
        <taxon>Parmales</taxon>
        <taxon>Triparmaceae</taxon>
        <taxon>Triparma</taxon>
    </lineage>
</organism>
<accession>A0A9W6ZQK8</accession>
<evidence type="ECO:0000313" key="4">
    <source>
        <dbReference type="Proteomes" id="UP001165082"/>
    </source>
</evidence>